<evidence type="ECO:0000313" key="2">
    <source>
        <dbReference type="Proteomes" id="UP000248666"/>
    </source>
</evidence>
<accession>A0A4P2WVD3</accession>
<evidence type="ECO:0000313" key="1">
    <source>
        <dbReference type="EMBL" id="BBK03790.1"/>
    </source>
</evidence>
<dbReference type="EMBL" id="LC373201">
    <property type="protein sequence ID" value="BBK03790.1"/>
    <property type="molecule type" value="Genomic_DNA"/>
</dbReference>
<dbReference type="GeneID" id="55806240"/>
<dbReference type="Proteomes" id="UP000248666">
    <property type="component" value="Segment"/>
</dbReference>
<proteinExistence type="predicted"/>
<name>A0A4P2WVD3_9CAUD</name>
<dbReference type="InterPro" id="IPR049430">
    <property type="entry name" value="UvsW_N_sf"/>
</dbReference>
<keyword evidence="2" id="KW-1185">Reference proteome</keyword>
<protein>
    <submittedName>
        <fullName evidence="1">Uncharacterized protein</fullName>
    </submittedName>
</protein>
<organism evidence="1 2">
    <name type="scientific">Enterobacter phage EspM4VN</name>
    <dbReference type="NCBI Taxonomy" id="2137745"/>
    <lineage>
        <taxon>Viruses</taxon>
        <taxon>Duplodnaviria</taxon>
        <taxon>Heunggongvirae</taxon>
        <taxon>Uroviricota</taxon>
        <taxon>Caudoviricetes</taxon>
        <taxon>Pantevenvirales</taxon>
        <taxon>Ackermannviridae</taxon>
        <taxon>Aglimvirinae</taxon>
        <taxon>Agtrevirus</taxon>
        <taxon>Agtrevirus EM4</taxon>
    </lineage>
</organism>
<dbReference type="KEGG" id="vg:55806240"/>
<reference evidence="1 2" key="1">
    <citation type="submission" date="2018-02" db="EMBL/GenBank/DDBJ databases">
        <title>Isolation and characterization of bacteriophage of Enterobacter asburiae, a cause of soft rot disease of plants in Vietnam.</title>
        <authorList>
            <person name="Doi K."/>
            <person name="Nagayoshi Y."/>
            <person name="Fujino Y."/>
            <person name="Thanh N.C."/>
        </authorList>
    </citation>
    <scope>NUCLEOTIDE SEQUENCE [LARGE SCALE GENOMIC DNA]</scope>
</reference>
<dbReference type="Gene3D" id="3.30.780.20">
    <property type="match status" value="1"/>
</dbReference>
<sequence>MADIQIVKVNEVRMRCIADLSIREELNDYFKFEDPNFVPNPSLNGTGLFACLPSHPA</sequence>
<dbReference type="RefSeq" id="YP_009877041.1">
    <property type="nucleotide sequence ID" value="NC_049384.1"/>
</dbReference>